<feature type="transmembrane region" description="Helical" evidence="1">
    <location>
        <begin position="192"/>
        <end position="213"/>
    </location>
</feature>
<dbReference type="Proteomes" id="UP000215914">
    <property type="component" value="Unassembled WGS sequence"/>
</dbReference>
<keyword evidence="1" id="KW-0812">Transmembrane</keyword>
<dbReference type="AlphaFoldDB" id="A0A9K3IJG7"/>
<feature type="transmembrane region" description="Helical" evidence="1">
    <location>
        <begin position="85"/>
        <end position="108"/>
    </location>
</feature>
<feature type="transmembrane region" description="Helical" evidence="1">
    <location>
        <begin position="225"/>
        <end position="250"/>
    </location>
</feature>
<reference evidence="2" key="1">
    <citation type="journal article" date="2017" name="Nature">
        <title>The sunflower genome provides insights into oil metabolism, flowering and Asterid evolution.</title>
        <authorList>
            <person name="Badouin H."/>
            <person name="Gouzy J."/>
            <person name="Grassa C.J."/>
            <person name="Murat F."/>
            <person name="Staton S.E."/>
            <person name="Cottret L."/>
            <person name="Lelandais-Briere C."/>
            <person name="Owens G.L."/>
            <person name="Carrere S."/>
            <person name="Mayjonade B."/>
            <person name="Legrand L."/>
            <person name="Gill N."/>
            <person name="Kane N.C."/>
            <person name="Bowers J.E."/>
            <person name="Hubner S."/>
            <person name="Bellec A."/>
            <person name="Berard A."/>
            <person name="Berges H."/>
            <person name="Blanchet N."/>
            <person name="Boniface M.C."/>
            <person name="Brunel D."/>
            <person name="Catrice O."/>
            <person name="Chaidir N."/>
            <person name="Claudel C."/>
            <person name="Donnadieu C."/>
            <person name="Faraut T."/>
            <person name="Fievet G."/>
            <person name="Helmstetter N."/>
            <person name="King M."/>
            <person name="Knapp S.J."/>
            <person name="Lai Z."/>
            <person name="Le Paslier M.C."/>
            <person name="Lippi Y."/>
            <person name="Lorenzon L."/>
            <person name="Mandel J.R."/>
            <person name="Marage G."/>
            <person name="Marchand G."/>
            <person name="Marquand E."/>
            <person name="Bret-Mestries E."/>
            <person name="Morien E."/>
            <person name="Nambeesan S."/>
            <person name="Nguyen T."/>
            <person name="Pegot-Espagnet P."/>
            <person name="Pouilly N."/>
            <person name="Raftis F."/>
            <person name="Sallet E."/>
            <person name="Schiex T."/>
            <person name="Thomas J."/>
            <person name="Vandecasteele C."/>
            <person name="Vares D."/>
            <person name="Vear F."/>
            <person name="Vautrin S."/>
            <person name="Crespi M."/>
            <person name="Mangin B."/>
            <person name="Burke J.M."/>
            <person name="Salse J."/>
            <person name="Munos S."/>
            <person name="Vincourt P."/>
            <person name="Rieseberg L.H."/>
            <person name="Langlade N.B."/>
        </authorList>
    </citation>
    <scope>NUCLEOTIDE SEQUENCE</scope>
    <source>
        <tissue evidence="2">Leaves</tissue>
    </source>
</reference>
<accession>A0A9K3IJG7</accession>
<evidence type="ECO:0000313" key="2">
    <source>
        <dbReference type="EMBL" id="KAF5798116.1"/>
    </source>
</evidence>
<keyword evidence="1" id="KW-1133">Transmembrane helix</keyword>
<comment type="caution">
    <text evidence="2">The sequence shown here is derived from an EMBL/GenBank/DDBJ whole genome shotgun (WGS) entry which is preliminary data.</text>
</comment>
<feature type="transmembrane region" description="Helical" evidence="1">
    <location>
        <begin position="120"/>
        <end position="143"/>
    </location>
</feature>
<evidence type="ECO:0000256" key="1">
    <source>
        <dbReference type="SAM" id="Phobius"/>
    </source>
</evidence>
<evidence type="ECO:0008006" key="4">
    <source>
        <dbReference type="Google" id="ProtNLM"/>
    </source>
</evidence>
<gene>
    <name evidence="2" type="ORF">HanXRQr2_Chr07g0288981</name>
</gene>
<keyword evidence="1" id="KW-0472">Membrane</keyword>
<sequence length="338" mass="37751">MFFVISLRWDWGVCVSINSVVLFERWINSASKVWVLGNRRLGISLCPGDKREHQVFVSRQLFSPSIFIYRTVQRLGNHFVGKKPMCVVCSGSTWTRSVGFLGMGFLWVSGEIKVLKALRGVLTILVTSAIMVRGYRFVVLWGCTNLGVIRMEAVTAGRSLNSSSLFFCPFVVHSSDSQTWVVWLIWFHSKPFIVFTLSLLSLYSVLGGVFWGFDCESGDIRGLSSAWVGALTILATSAVMIGGVGFFVLWGCNSPGVIRKQITTLGLGLFDDFGVGWFWMLGSNEEVLKYASDEDYVTVDIGWVRRYVKGWVRRLLLGVGAVGYKSCYSFRRGDLVVG</sequence>
<dbReference type="Gramene" id="mRNA:HanXRQr2_Chr07g0288981">
    <property type="protein sequence ID" value="mRNA:HanXRQr2_Chr07g0288981"/>
    <property type="gene ID" value="HanXRQr2_Chr07g0288981"/>
</dbReference>
<dbReference type="EMBL" id="MNCJ02000322">
    <property type="protein sequence ID" value="KAF5798116.1"/>
    <property type="molecule type" value="Genomic_DNA"/>
</dbReference>
<reference evidence="2" key="2">
    <citation type="submission" date="2020-06" db="EMBL/GenBank/DDBJ databases">
        <title>Helianthus annuus Genome sequencing and assembly Release 2.</title>
        <authorList>
            <person name="Gouzy J."/>
            <person name="Langlade N."/>
            <person name="Munos S."/>
        </authorList>
    </citation>
    <scope>NUCLEOTIDE SEQUENCE</scope>
    <source>
        <tissue evidence="2">Leaves</tissue>
    </source>
</reference>
<proteinExistence type="predicted"/>
<name>A0A9K3IJG7_HELAN</name>
<organism evidence="2 3">
    <name type="scientific">Helianthus annuus</name>
    <name type="common">Common sunflower</name>
    <dbReference type="NCBI Taxonomy" id="4232"/>
    <lineage>
        <taxon>Eukaryota</taxon>
        <taxon>Viridiplantae</taxon>
        <taxon>Streptophyta</taxon>
        <taxon>Embryophyta</taxon>
        <taxon>Tracheophyta</taxon>
        <taxon>Spermatophyta</taxon>
        <taxon>Magnoliopsida</taxon>
        <taxon>eudicotyledons</taxon>
        <taxon>Gunneridae</taxon>
        <taxon>Pentapetalae</taxon>
        <taxon>asterids</taxon>
        <taxon>campanulids</taxon>
        <taxon>Asterales</taxon>
        <taxon>Asteraceae</taxon>
        <taxon>Asteroideae</taxon>
        <taxon>Heliantheae alliance</taxon>
        <taxon>Heliantheae</taxon>
        <taxon>Helianthus</taxon>
    </lineage>
</organism>
<evidence type="ECO:0000313" key="3">
    <source>
        <dbReference type="Proteomes" id="UP000215914"/>
    </source>
</evidence>
<protein>
    <recommendedName>
        <fullName evidence="4">Transmembrane protein</fullName>
    </recommendedName>
</protein>
<keyword evidence="3" id="KW-1185">Reference proteome</keyword>